<organism evidence="1">
    <name type="scientific">Sesamum radiatum</name>
    <name type="common">Black benniseed</name>
    <dbReference type="NCBI Taxonomy" id="300843"/>
    <lineage>
        <taxon>Eukaryota</taxon>
        <taxon>Viridiplantae</taxon>
        <taxon>Streptophyta</taxon>
        <taxon>Embryophyta</taxon>
        <taxon>Tracheophyta</taxon>
        <taxon>Spermatophyta</taxon>
        <taxon>Magnoliopsida</taxon>
        <taxon>eudicotyledons</taxon>
        <taxon>Gunneridae</taxon>
        <taxon>Pentapetalae</taxon>
        <taxon>asterids</taxon>
        <taxon>lamiids</taxon>
        <taxon>Lamiales</taxon>
        <taxon>Pedaliaceae</taxon>
        <taxon>Sesamum</taxon>
    </lineage>
</organism>
<accession>A0AAW2MCZ2</accession>
<comment type="caution">
    <text evidence="1">The sequence shown here is derived from an EMBL/GenBank/DDBJ whole genome shotgun (WGS) entry which is preliminary data.</text>
</comment>
<dbReference type="EMBL" id="JACGWJ010000022">
    <property type="protein sequence ID" value="KAL0329167.1"/>
    <property type="molecule type" value="Genomic_DNA"/>
</dbReference>
<reference evidence="1" key="1">
    <citation type="submission" date="2020-06" db="EMBL/GenBank/DDBJ databases">
        <authorList>
            <person name="Li T."/>
            <person name="Hu X."/>
            <person name="Zhang T."/>
            <person name="Song X."/>
            <person name="Zhang H."/>
            <person name="Dai N."/>
            <person name="Sheng W."/>
            <person name="Hou X."/>
            <person name="Wei L."/>
        </authorList>
    </citation>
    <scope>NUCLEOTIDE SEQUENCE</scope>
    <source>
        <strain evidence="1">G02</strain>
        <tissue evidence="1">Leaf</tissue>
    </source>
</reference>
<name>A0AAW2MCZ2_SESRA</name>
<evidence type="ECO:0000313" key="1">
    <source>
        <dbReference type="EMBL" id="KAL0329167.1"/>
    </source>
</evidence>
<proteinExistence type="predicted"/>
<sequence>MARTAQLSAIGHDSRLVVLHWQPHTHARCLLCPRAGSTQPVRVPARGVPCLRAHSVHASQAAAHARPAVCTPCTSNR</sequence>
<reference evidence="1" key="2">
    <citation type="journal article" date="2024" name="Plant">
        <title>Genomic evolution and insights into agronomic trait innovations of Sesamum species.</title>
        <authorList>
            <person name="Miao H."/>
            <person name="Wang L."/>
            <person name="Qu L."/>
            <person name="Liu H."/>
            <person name="Sun Y."/>
            <person name="Le M."/>
            <person name="Wang Q."/>
            <person name="Wei S."/>
            <person name="Zheng Y."/>
            <person name="Lin W."/>
            <person name="Duan Y."/>
            <person name="Cao H."/>
            <person name="Xiong S."/>
            <person name="Wang X."/>
            <person name="Wei L."/>
            <person name="Li C."/>
            <person name="Ma Q."/>
            <person name="Ju M."/>
            <person name="Zhao R."/>
            <person name="Li G."/>
            <person name="Mu C."/>
            <person name="Tian Q."/>
            <person name="Mei H."/>
            <person name="Zhang T."/>
            <person name="Gao T."/>
            <person name="Zhang H."/>
        </authorList>
    </citation>
    <scope>NUCLEOTIDE SEQUENCE</scope>
    <source>
        <strain evidence="1">G02</strain>
    </source>
</reference>
<gene>
    <name evidence="1" type="ORF">Sradi_4903400</name>
</gene>
<dbReference type="AlphaFoldDB" id="A0AAW2MCZ2"/>
<protein>
    <submittedName>
        <fullName evidence="1">Uncharacterized protein</fullName>
    </submittedName>
</protein>